<dbReference type="PANTHER" id="PTHR43685">
    <property type="entry name" value="GLYCOSYLTRANSFERASE"/>
    <property type="match status" value="1"/>
</dbReference>
<evidence type="ECO:0000313" key="6">
    <source>
        <dbReference type="Proteomes" id="UP000001935"/>
    </source>
</evidence>
<feature type="domain" description="Glycosyltransferase 2-like" evidence="4">
    <location>
        <begin position="7"/>
        <end position="121"/>
    </location>
</feature>
<evidence type="ECO:0000313" key="5">
    <source>
        <dbReference type="EMBL" id="ABC84064.1"/>
    </source>
</evidence>
<dbReference type="OrthoDB" id="5291101at2"/>
<dbReference type="KEGG" id="ade:Adeh_4301"/>
<dbReference type="InterPro" id="IPR050834">
    <property type="entry name" value="Glycosyltransf_2"/>
</dbReference>
<proteinExistence type="inferred from homology"/>
<dbReference type="PANTHER" id="PTHR43685:SF5">
    <property type="entry name" value="GLYCOSYLTRANSFERASE EPSE-RELATED"/>
    <property type="match status" value="1"/>
</dbReference>
<dbReference type="eggNOG" id="COG1215">
    <property type="taxonomic scope" value="Bacteria"/>
</dbReference>
<dbReference type="Proteomes" id="UP000001935">
    <property type="component" value="Chromosome"/>
</dbReference>
<keyword evidence="3 5" id="KW-0808">Transferase</keyword>
<dbReference type="CAZy" id="GT2">
    <property type="family name" value="Glycosyltransferase Family 2"/>
</dbReference>
<evidence type="ECO:0000259" key="4">
    <source>
        <dbReference type="Pfam" id="PF00535"/>
    </source>
</evidence>
<evidence type="ECO:0000256" key="2">
    <source>
        <dbReference type="ARBA" id="ARBA00022676"/>
    </source>
</evidence>
<keyword evidence="2" id="KW-0328">Glycosyltransferase</keyword>
<gene>
    <name evidence="5" type="ordered locus">Adeh_4301</name>
</gene>
<name>Q2IHK9_ANADE</name>
<dbReference type="HOGENOM" id="CLU_887527_0_0_7"/>
<reference evidence="5" key="1">
    <citation type="submission" date="2006-01" db="EMBL/GenBank/DDBJ databases">
        <title>Complete sequence of Anaeromyxobacter dehalogenans 2CP-C.</title>
        <authorList>
            <consortium name="US DOE Joint Genome Institute"/>
            <person name="Copeland A."/>
            <person name="Lucas S."/>
            <person name="Lapidus A."/>
            <person name="Barry K."/>
            <person name="Detter J.C."/>
            <person name="Glavina T."/>
            <person name="Hammon N."/>
            <person name="Israni S."/>
            <person name="Pitluck S."/>
            <person name="Brettin T."/>
            <person name="Bruce D."/>
            <person name="Han C."/>
            <person name="Tapia R."/>
            <person name="Gilna P."/>
            <person name="Kiss H."/>
            <person name="Schmutz J."/>
            <person name="Larimer F."/>
            <person name="Land M."/>
            <person name="Kyrpides N."/>
            <person name="Anderson I."/>
            <person name="Sanford R.A."/>
            <person name="Ritalahti K.M."/>
            <person name="Thomas H.S."/>
            <person name="Kirby J.R."/>
            <person name="Zhulin I.B."/>
            <person name="Loeffler F.E."/>
            <person name="Richardson P."/>
        </authorList>
    </citation>
    <scope>NUCLEOTIDE SEQUENCE</scope>
    <source>
        <strain evidence="5">2CP-C</strain>
    </source>
</reference>
<dbReference type="EMBL" id="CP000251">
    <property type="protein sequence ID" value="ABC84064.1"/>
    <property type="molecule type" value="Genomic_DNA"/>
</dbReference>
<comment type="similarity">
    <text evidence="1">Belongs to the glycosyltransferase 2 family.</text>
</comment>
<dbReference type="RefSeq" id="WP_011423346.1">
    <property type="nucleotide sequence ID" value="NC_007760.1"/>
</dbReference>
<dbReference type="AlphaFoldDB" id="Q2IHK9"/>
<dbReference type="Pfam" id="PF00535">
    <property type="entry name" value="Glycos_transf_2"/>
    <property type="match status" value="1"/>
</dbReference>
<dbReference type="CDD" id="cd00761">
    <property type="entry name" value="Glyco_tranf_GTA_type"/>
    <property type="match status" value="1"/>
</dbReference>
<dbReference type="InterPro" id="IPR001173">
    <property type="entry name" value="Glyco_trans_2-like"/>
</dbReference>
<dbReference type="Gene3D" id="3.90.550.10">
    <property type="entry name" value="Spore Coat Polysaccharide Biosynthesis Protein SpsA, Chain A"/>
    <property type="match status" value="1"/>
</dbReference>
<organism evidence="5 6">
    <name type="scientific">Anaeromyxobacter dehalogenans (strain 2CP-C)</name>
    <dbReference type="NCBI Taxonomy" id="290397"/>
    <lineage>
        <taxon>Bacteria</taxon>
        <taxon>Pseudomonadati</taxon>
        <taxon>Myxococcota</taxon>
        <taxon>Myxococcia</taxon>
        <taxon>Myxococcales</taxon>
        <taxon>Cystobacterineae</taxon>
        <taxon>Anaeromyxobacteraceae</taxon>
        <taxon>Anaeromyxobacter</taxon>
    </lineage>
</organism>
<dbReference type="InterPro" id="IPR029044">
    <property type="entry name" value="Nucleotide-diphossugar_trans"/>
</dbReference>
<accession>Q2IHK9</accession>
<dbReference type="SUPFAM" id="SSF53448">
    <property type="entry name" value="Nucleotide-diphospho-sugar transferases"/>
    <property type="match status" value="1"/>
</dbReference>
<sequence>MSDPKVSVLVPCFRSERFLATALDSVRAQTLASWECVVVDNASPDGTFALAERYAAQDPRIRAHRNAENLGPVRNWRRCAELAGETQYAALLFSDDWYEPAFLERAVALLDADPGVGIVYSAVRLAPAPDAPKAVGPARVMYALDGPAVRPAADYLEIAYDARGRQVPRSPCCAVARRADLARWLSLALPGEERLGYLRHGAGPDQAVYLQAALEYPRLGHLAEPLVCFSAHGGNLTWRPDVELGYASVLAHFYEAHAARMPFGRARVPAKLASRLIELGAVDEGRRLRNRLGPLGWVMYAKEARNRRRRARRRLTP</sequence>
<dbReference type="STRING" id="290397.Adeh_4301"/>
<protein>
    <submittedName>
        <fullName evidence="5">Glycosyl transferase, family 2</fullName>
    </submittedName>
</protein>
<dbReference type="GO" id="GO:0016757">
    <property type="term" value="F:glycosyltransferase activity"/>
    <property type="evidence" value="ECO:0007669"/>
    <property type="project" value="UniProtKB-KW"/>
</dbReference>
<evidence type="ECO:0000256" key="1">
    <source>
        <dbReference type="ARBA" id="ARBA00006739"/>
    </source>
</evidence>
<evidence type="ECO:0000256" key="3">
    <source>
        <dbReference type="ARBA" id="ARBA00022679"/>
    </source>
</evidence>